<accession>A0AAD3HA80</accession>
<keyword evidence="4 8" id="KW-1133">Transmembrane helix</keyword>
<dbReference type="GO" id="GO:0016020">
    <property type="term" value="C:membrane"/>
    <property type="evidence" value="ECO:0007669"/>
    <property type="project" value="UniProtKB-SubCell"/>
</dbReference>
<dbReference type="GO" id="GO:0005254">
    <property type="term" value="F:chloride channel activity"/>
    <property type="evidence" value="ECO:0007669"/>
    <property type="project" value="InterPro"/>
</dbReference>
<evidence type="ECO:0000256" key="2">
    <source>
        <dbReference type="ARBA" id="ARBA00022448"/>
    </source>
</evidence>
<dbReference type="AlphaFoldDB" id="A0AAD3HA80"/>
<feature type="transmembrane region" description="Helical" evidence="8">
    <location>
        <begin position="262"/>
        <end position="281"/>
    </location>
</feature>
<keyword evidence="3 8" id="KW-0812">Transmembrane</keyword>
<sequence length="434" mass="49271">MDRRVEFQTSDHFSILTQLHGSVWGHVLPFCILNIGNIFLASYVKRNYLNQYGLGISLSAFQSSLSIVIAFLSVTRVRIAFDQFVKHRAAIQQMARASRNIVFYSVAFTRKEHSEKAKQWRLNVARETMALLRLAVTALQFQSTGRQARMSPALTNEERTVLLQNTGNDNERAAYVITMFLQTIIASHDEHLSKPLHENFLLNLYSYVNEYIKAYNDIHQMLDTGLPFPVVQMTRTIVFLYVFALPWILYDGEHAEVNFVSSMIYCFFVTYAFIGLELVSIEMDDPFGDDQNDLDILSLYEKVFKDIIMCIEDIDGNDNAYLLKKYSNVVKKLDESTRNLKFGKDNSSRSFDEEGGSTPLLSGMKSVEKKSHLFRRASNEDTICENTKRGLRQSSDSVYIDAYGSMSSLISFGGQSSNNSSNESDTHSTSSSAV</sequence>
<keyword evidence="5" id="KW-0406">Ion transport</keyword>
<feature type="transmembrane region" description="Helical" evidence="8">
    <location>
        <begin position="21"/>
        <end position="40"/>
    </location>
</feature>
<keyword evidence="2" id="KW-0813">Transport</keyword>
<evidence type="ECO:0000256" key="3">
    <source>
        <dbReference type="ARBA" id="ARBA00022692"/>
    </source>
</evidence>
<keyword evidence="10" id="KW-1185">Reference proteome</keyword>
<dbReference type="PANTHER" id="PTHR33281:SF20">
    <property type="match status" value="1"/>
</dbReference>
<evidence type="ECO:0000256" key="5">
    <source>
        <dbReference type="ARBA" id="ARBA00023065"/>
    </source>
</evidence>
<gene>
    <name evidence="9" type="ORF">CTEN210_12190</name>
</gene>
<comment type="subcellular location">
    <subcellularLocation>
        <location evidence="1">Membrane</location>
        <topology evidence="1">Multi-pass membrane protein</topology>
    </subcellularLocation>
</comment>
<dbReference type="Pfam" id="PF25539">
    <property type="entry name" value="Bestrophin_2"/>
    <property type="match status" value="1"/>
</dbReference>
<evidence type="ECO:0000313" key="9">
    <source>
        <dbReference type="EMBL" id="GFH55714.1"/>
    </source>
</evidence>
<dbReference type="EMBL" id="BLLK01000051">
    <property type="protein sequence ID" value="GFH55714.1"/>
    <property type="molecule type" value="Genomic_DNA"/>
</dbReference>
<evidence type="ECO:0000256" key="4">
    <source>
        <dbReference type="ARBA" id="ARBA00022989"/>
    </source>
</evidence>
<dbReference type="InterPro" id="IPR044669">
    <property type="entry name" value="YneE/VCCN1/2-like"/>
</dbReference>
<comment type="caution">
    <text evidence="9">The sequence shown here is derived from an EMBL/GenBank/DDBJ whole genome shotgun (WGS) entry which is preliminary data.</text>
</comment>
<feature type="compositionally biased region" description="Low complexity" evidence="7">
    <location>
        <begin position="416"/>
        <end position="434"/>
    </location>
</feature>
<evidence type="ECO:0000256" key="7">
    <source>
        <dbReference type="SAM" id="MobiDB-lite"/>
    </source>
</evidence>
<evidence type="ECO:0000256" key="1">
    <source>
        <dbReference type="ARBA" id="ARBA00004141"/>
    </source>
</evidence>
<evidence type="ECO:0000256" key="8">
    <source>
        <dbReference type="SAM" id="Phobius"/>
    </source>
</evidence>
<dbReference type="Proteomes" id="UP001054902">
    <property type="component" value="Unassembled WGS sequence"/>
</dbReference>
<dbReference type="PANTHER" id="PTHR33281">
    <property type="entry name" value="UPF0187 PROTEIN YNEE"/>
    <property type="match status" value="1"/>
</dbReference>
<organism evidence="9 10">
    <name type="scientific">Chaetoceros tenuissimus</name>
    <dbReference type="NCBI Taxonomy" id="426638"/>
    <lineage>
        <taxon>Eukaryota</taxon>
        <taxon>Sar</taxon>
        <taxon>Stramenopiles</taxon>
        <taxon>Ochrophyta</taxon>
        <taxon>Bacillariophyta</taxon>
        <taxon>Coscinodiscophyceae</taxon>
        <taxon>Chaetocerotophycidae</taxon>
        <taxon>Chaetocerotales</taxon>
        <taxon>Chaetocerotaceae</taxon>
        <taxon>Chaetoceros</taxon>
    </lineage>
</organism>
<evidence type="ECO:0000313" key="10">
    <source>
        <dbReference type="Proteomes" id="UP001054902"/>
    </source>
</evidence>
<protein>
    <submittedName>
        <fullName evidence="9">Uncharacterized protein</fullName>
    </submittedName>
</protein>
<evidence type="ECO:0000256" key="6">
    <source>
        <dbReference type="ARBA" id="ARBA00023136"/>
    </source>
</evidence>
<proteinExistence type="predicted"/>
<reference evidence="9 10" key="1">
    <citation type="journal article" date="2021" name="Sci. Rep.">
        <title>The genome of the diatom Chaetoceros tenuissimus carries an ancient integrated fragment of an extant virus.</title>
        <authorList>
            <person name="Hongo Y."/>
            <person name="Kimura K."/>
            <person name="Takaki Y."/>
            <person name="Yoshida Y."/>
            <person name="Baba S."/>
            <person name="Kobayashi G."/>
            <person name="Nagasaki K."/>
            <person name="Hano T."/>
            <person name="Tomaru Y."/>
        </authorList>
    </citation>
    <scope>NUCLEOTIDE SEQUENCE [LARGE SCALE GENOMIC DNA]</scope>
    <source>
        <strain evidence="9 10">NIES-3715</strain>
    </source>
</reference>
<feature type="transmembrane region" description="Helical" evidence="8">
    <location>
        <begin position="52"/>
        <end position="74"/>
    </location>
</feature>
<name>A0AAD3HA80_9STRA</name>
<feature type="transmembrane region" description="Helical" evidence="8">
    <location>
        <begin position="230"/>
        <end position="250"/>
    </location>
</feature>
<feature type="region of interest" description="Disordered" evidence="7">
    <location>
        <begin position="413"/>
        <end position="434"/>
    </location>
</feature>
<keyword evidence="6 8" id="KW-0472">Membrane</keyword>